<evidence type="ECO:0000313" key="2">
    <source>
        <dbReference type="Proteomes" id="UP000033393"/>
    </source>
</evidence>
<dbReference type="RefSeq" id="WP_045315458.1">
    <property type="nucleotide sequence ID" value="NZ_JYJG01000277.1"/>
</dbReference>
<reference evidence="1 2" key="1">
    <citation type="submission" date="2015-02" db="EMBL/GenBank/DDBJ databases">
        <authorList>
            <person name="Ju K.-S."/>
            <person name="Doroghazi J.R."/>
            <person name="Metcalf W."/>
        </authorList>
    </citation>
    <scope>NUCLEOTIDE SEQUENCE [LARGE SCALE GENOMIC DNA]</scope>
    <source>
        <strain evidence="1 2">NRRL B-16140</strain>
    </source>
</reference>
<dbReference type="SUPFAM" id="SSF53335">
    <property type="entry name" value="S-adenosyl-L-methionine-dependent methyltransferases"/>
    <property type="match status" value="1"/>
</dbReference>
<comment type="caution">
    <text evidence="1">The sequence shown here is derived from an EMBL/GenBank/DDBJ whole genome shotgun (WGS) entry which is preliminary data.</text>
</comment>
<gene>
    <name evidence="1" type="ORF">UK23_32130</name>
</gene>
<protein>
    <submittedName>
        <fullName evidence="1">Methyltransferase type 11</fullName>
    </submittedName>
</protein>
<sequence length="247" mass="26644">MGIFEDLVAEGAAVPLEGWDFSWFAGRATEERPPWGYASLIASKLAAVESALDLQTGGGEVTASAAAAVQPPLLAATESWPPNALVASRNLPLVVLAPDDGPLPFRSGAFDLVISRHPVVTPWAEVARVLRSGGTYLSQQIGAGTNRGLTDFMMGPQPVSDARSTTRAQEEAEAAGLEVLRLEPAELRVAFFDVGAVVHFLRKVLWTVPGFTVEAYRDRLLDMHAHIQEHGEFVCASTRFLIEARKR</sequence>
<dbReference type="Gene3D" id="3.40.50.150">
    <property type="entry name" value="Vaccinia Virus protein VP39"/>
    <property type="match status" value="1"/>
</dbReference>
<dbReference type="GO" id="GO:0032259">
    <property type="term" value="P:methylation"/>
    <property type="evidence" value="ECO:0007669"/>
    <property type="project" value="UniProtKB-KW"/>
</dbReference>
<dbReference type="EMBL" id="JYJG01000277">
    <property type="protein sequence ID" value="KJK43736.1"/>
    <property type="molecule type" value="Genomic_DNA"/>
</dbReference>
<organism evidence="1 2">
    <name type="scientific">Lentzea aerocolonigenes</name>
    <name type="common">Lechevalieria aerocolonigenes</name>
    <name type="synonym">Saccharothrix aerocolonigenes</name>
    <dbReference type="NCBI Taxonomy" id="68170"/>
    <lineage>
        <taxon>Bacteria</taxon>
        <taxon>Bacillati</taxon>
        <taxon>Actinomycetota</taxon>
        <taxon>Actinomycetes</taxon>
        <taxon>Pseudonocardiales</taxon>
        <taxon>Pseudonocardiaceae</taxon>
        <taxon>Lentzea</taxon>
    </lineage>
</organism>
<proteinExistence type="predicted"/>
<dbReference type="AlphaFoldDB" id="A0A0F0GMD5"/>
<dbReference type="PATRIC" id="fig|68170.10.peg.8284"/>
<dbReference type="GO" id="GO:0008168">
    <property type="term" value="F:methyltransferase activity"/>
    <property type="evidence" value="ECO:0007669"/>
    <property type="project" value="UniProtKB-KW"/>
</dbReference>
<keyword evidence="2" id="KW-1185">Reference proteome</keyword>
<evidence type="ECO:0000313" key="1">
    <source>
        <dbReference type="EMBL" id="KJK43736.1"/>
    </source>
</evidence>
<keyword evidence="1" id="KW-0808">Transferase</keyword>
<keyword evidence="1" id="KW-0489">Methyltransferase</keyword>
<dbReference type="STRING" id="68170.GCA_000974445_01379"/>
<accession>A0A0F0GMD5</accession>
<dbReference type="PANTHER" id="PTHR43460">
    <property type="entry name" value="METHYLTRANSFERASE"/>
    <property type="match status" value="1"/>
</dbReference>
<dbReference type="PANTHER" id="PTHR43460:SF1">
    <property type="entry name" value="METHYLTRANSFERASE TYPE 11 DOMAIN-CONTAINING PROTEIN"/>
    <property type="match status" value="1"/>
</dbReference>
<dbReference type="Proteomes" id="UP000033393">
    <property type="component" value="Unassembled WGS sequence"/>
</dbReference>
<dbReference type="InterPro" id="IPR052939">
    <property type="entry name" value="23S_rRNA_MeTrnsfrase_RlmA"/>
</dbReference>
<dbReference type="InterPro" id="IPR029063">
    <property type="entry name" value="SAM-dependent_MTases_sf"/>
</dbReference>
<name>A0A0F0GMD5_LENAE</name>
<dbReference type="OrthoDB" id="9795864at2"/>